<keyword evidence="1" id="KW-0175">Coiled coil</keyword>
<proteinExistence type="predicted"/>
<dbReference type="GO" id="GO:0034501">
    <property type="term" value="P:protein localization to kinetochore"/>
    <property type="evidence" value="ECO:0007669"/>
    <property type="project" value="InterPro"/>
</dbReference>
<feature type="coiled-coil region" evidence="1">
    <location>
        <begin position="183"/>
        <end position="252"/>
    </location>
</feature>
<dbReference type="PANTHER" id="PTHR37329:SF1">
    <property type="entry name" value="KINETOCHORE PROTEIN SOS7"/>
    <property type="match status" value="1"/>
</dbReference>
<name>A0A060T4Q6_BLAAD</name>
<dbReference type="InterPro" id="IPR048781">
    <property type="entry name" value="Sos7_CC"/>
</dbReference>
<evidence type="ECO:0000256" key="1">
    <source>
        <dbReference type="SAM" id="Coils"/>
    </source>
</evidence>
<dbReference type="InterPro" id="IPR037475">
    <property type="entry name" value="Sos7"/>
</dbReference>
<organism evidence="3">
    <name type="scientific">Blastobotrys adeninivorans</name>
    <name type="common">Yeast</name>
    <name type="synonym">Arxula adeninivorans</name>
    <dbReference type="NCBI Taxonomy" id="409370"/>
    <lineage>
        <taxon>Eukaryota</taxon>
        <taxon>Fungi</taxon>
        <taxon>Dikarya</taxon>
        <taxon>Ascomycota</taxon>
        <taxon>Saccharomycotina</taxon>
        <taxon>Dipodascomycetes</taxon>
        <taxon>Dipodascales</taxon>
        <taxon>Trichomonascaceae</taxon>
        <taxon>Blastobotrys</taxon>
    </lineage>
</organism>
<dbReference type="AlphaFoldDB" id="A0A060T4Q6"/>
<feature type="coiled-coil region" evidence="1">
    <location>
        <begin position="96"/>
        <end position="130"/>
    </location>
</feature>
<dbReference type="EMBL" id="HG937692">
    <property type="protein sequence ID" value="CDP36095.1"/>
    <property type="molecule type" value="Genomic_DNA"/>
</dbReference>
<dbReference type="GO" id="GO:0000776">
    <property type="term" value="C:kinetochore"/>
    <property type="evidence" value="ECO:0007669"/>
    <property type="project" value="InterPro"/>
</dbReference>
<dbReference type="GO" id="GO:0051315">
    <property type="term" value="P:attachment of mitotic spindle microtubules to kinetochore"/>
    <property type="evidence" value="ECO:0007669"/>
    <property type="project" value="TreeGrafter"/>
</dbReference>
<dbReference type="Pfam" id="PF20882">
    <property type="entry name" value="Sos7"/>
    <property type="match status" value="1"/>
</dbReference>
<evidence type="ECO:0000259" key="2">
    <source>
        <dbReference type="Pfam" id="PF20882"/>
    </source>
</evidence>
<reference evidence="3" key="2">
    <citation type="submission" date="2014-06" db="EMBL/GenBank/DDBJ databases">
        <title>The complete genome of Blastobotrys (Arxula) adeninivorans LS3 - a yeast of biotechnological interest.</title>
        <authorList>
            <person name="Kunze G."/>
            <person name="Gaillardin C."/>
            <person name="Czernicka M."/>
            <person name="Durrens P."/>
            <person name="Martin T."/>
            <person name="Boer E."/>
            <person name="Gabaldon T."/>
            <person name="Cruz J."/>
            <person name="Talla E."/>
            <person name="Marck C."/>
            <person name="Goffeau A."/>
            <person name="Barbe V."/>
            <person name="Baret P."/>
            <person name="Baronian K."/>
            <person name="Beier S."/>
            <person name="Bleykasten C."/>
            <person name="Bode R."/>
            <person name="Casaregola S."/>
            <person name="Despons L."/>
            <person name="Fairhead C."/>
            <person name="Giersberg M."/>
            <person name="Gierski P."/>
            <person name="Hahnel U."/>
            <person name="Hartmann A."/>
            <person name="Jankowska D."/>
            <person name="Jubin C."/>
            <person name="Jung P."/>
            <person name="Lafontaine I."/>
            <person name="Leh-Louis V."/>
            <person name="Lemaire M."/>
            <person name="Marcet-Houben M."/>
            <person name="Mascher M."/>
            <person name="Morel G."/>
            <person name="Richard G.-F."/>
            <person name="Riechen J."/>
            <person name="Sacerdot C."/>
            <person name="Sarkar A."/>
            <person name="Savel G."/>
            <person name="Schacherer J."/>
            <person name="Sherman D."/>
            <person name="Straub M.-L."/>
            <person name="Stein N."/>
            <person name="Thierry A."/>
            <person name="Trautwein-Schult A."/>
            <person name="Westhof E."/>
            <person name="Worch S."/>
            <person name="Dujon B."/>
            <person name="Souciet J.-L."/>
            <person name="Wincker P."/>
            <person name="Scholz U."/>
            <person name="Neuveglise N."/>
        </authorList>
    </citation>
    <scope>NUCLEOTIDE SEQUENCE</scope>
    <source>
        <strain evidence="3">LS3</strain>
    </source>
</reference>
<accession>A0A060T4Q6</accession>
<evidence type="ECO:0000313" key="3">
    <source>
        <dbReference type="EMBL" id="CDP36095.1"/>
    </source>
</evidence>
<reference evidence="3" key="1">
    <citation type="submission" date="2014-02" db="EMBL/GenBank/DDBJ databases">
        <authorList>
            <person name="Genoscope - CEA"/>
        </authorList>
    </citation>
    <scope>NUCLEOTIDE SEQUENCE</scope>
    <source>
        <strain evidence="3">LS3</strain>
    </source>
</reference>
<sequence length="352" mass="40625">MAEVLENTRLAVFNHKDEFVRRIKTPDANGKIPHWLDNGEVTVYANPTLVHQHIQHVKNRFEQLKSAYIEQDAKARFLRQLVENDPPLMEIDHSQVERQEEANKATKAALKQDKQQCQQLQIQIDELTSSACREHKSLTEKAARISALTEEGARKRARIEQLMALHKQLELPVHEDPELNLPLSEMKRLIKEYNDQTQQMTTNTTQAKQTNEQLSSAKRQLDQEIAELQVRKEKEQHLAEELAQMREKERAQGQADLEKAANWYRTMTEAVETATQISDFETSLTNDDNGTRLLTFKYRNSPCTVRMDRHGRVLTATMDGQEQECARALEQIQVLPPRHQAPGLLWALQAKN</sequence>
<dbReference type="PANTHER" id="PTHR37329">
    <property type="entry name" value="KINETOCHORE PROTEIN SOS7"/>
    <property type="match status" value="1"/>
</dbReference>
<feature type="domain" description="Kinetochore protein Sos7 coiled-coil" evidence="2">
    <location>
        <begin position="61"/>
        <end position="135"/>
    </location>
</feature>
<gene>
    <name evidence="3" type="ORF">GNLVRS02_ARAD1B05192g</name>
</gene>
<protein>
    <submittedName>
        <fullName evidence="3">ARAD1B05192p</fullName>
    </submittedName>
</protein>